<evidence type="ECO:0000313" key="3">
    <source>
        <dbReference type="Proteomes" id="UP001314261"/>
    </source>
</evidence>
<dbReference type="Pfam" id="PF04233">
    <property type="entry name" value="Phage_Mu_F"/>
    <property type="match status" value="1"/>
</dbReference>
<keyword evidence="3" id="KW-1185">Reference proteome</keyword>
<dbReference type="EMBL" id="CAUZLR010000013">
    <property type="protein sequence ID" value="CAK1254014.1"/>
    <property type="molecule type" value="Genomic_DNA"/>
</dbReference>
<proteinExistence type="predicted"/>
<dbReference type="InterPro" id="IPR006528">
    <property type="entry name" value="Phage_head_morphogenesis_dom"/>
</dbReference>
<organism evidence="2 3">
    <name type="scientific">Fructobacillus fructosus</name>
    <dbReference type="NCBI Taxonomy" id="1631"/>
    <lineage>
        <taxon>Bacteria</taxon>
        <taxon>Bacillati</taxon>
        <taxon>Bacillota</taxon>
        <taxon>Bacilli</taxon>
        <taxon>Lactobacillales</taxon>
        <taxon>Lactobacillaceae</taxon>
        <taxon>Fructobacillus</taxon>
    </lineage>
</organism>
<dbReference type="Proteomes" id="UP001314261">
    <property type="component" value="Unassembled WGS sequence"/>
</dbReference>
<sequence length="279" mass="31595">MTISNHDLGLRFSNQRARADDQSVKALNKMIENNQQAFLAWWGSFNDEYDDFDQADYSQYPDSELVSEIDLYAVQNGIKTVQVNNVDQLLEYALMVFTSVVALKAISYVGRSLKNEVKVTADFGRKVYDTAVQEITQKVIDQGIKGVKWSDRIWSNQTRLRTDMSNILRESLLDSQNPTTYTKQIKDRYGVSRYEAERILRTEGARVSAEQQVKSIKSAGYKKLEWVAGAGSCQLCMELDGKQFKASSFGSGRYVIPKHPNCRCSVVAVDDADTTVYED</sequence>
<dbReference type="RefSeq" id="WP_338346422.1">
    <property type="nucleotide sequence ID" value="NZ_CAUZLR010000013.1"/>
</dbReference>
<dbReference type="NCBIfam" id="TIGR01641">
    <property type="entry name" value="phageSPP1_gp7"/>
    <property type="match status" value="1"/>
</dbReference>
<feature type="domain" description="Phage head morphogenesis" evidence="1">
    <location>
        <begin position="168"/>
        <end position="266"/>
    </location>
</feature>
<reference evidence="2 3" key="1">
    <citation type="submission" date="2023-10" db="EMBL/GenBank/DDBJ databases">
        <authorList>
            <person name="Botero Cardona J."/>
        </authorList>
    </citation>
    <scope>NUCLEOTIDE SEQUENCE [LARGE SCALE GENOMIC DNA]</scope>
    <source>
        <strain evidence="2 3">R-54839</strain>
    </source>
</reference>
<protein>
    <submittedName>
        <fullName evidence="2">Contains phage Mu head morphogenesis gpF-like domain</fullName>
    </submittedName>
</protein>
<accession>A0ABM9N1N5</accession>
<evidence type="ECO:0000259" key="1">
    <source>
        <dbReference type="Pfam" id="PF04233"/>
    </source>
</evidence>
<evidence type="ECO:0000313" key="2">
    <source>
        <dbReference type="EMBL" id="CAK1254014.1"/>
    </source>
</evidence>
<gene>
    <name evidence="2" type="ORF">R54839_PPFHFPJH_01596</name>
</gene>
<comment type="caution">
    <text evidence="2">The sequence shown here is derived from an EMBL/GenBank/DDBJ whole genome shotgun (WGS) entry which is preliminary data.</text>
</comment>
<name>A0ABM9N1N5_9LACO</name>